<gene>
    <name evidence="2" type="ORF">Pcinc_007970</name>
    <name evidence="1" type="ORF">Pcinc_013005</name>
</gene>
<accession>A0AAE1KXQ6</accession>
<dbReference type="EMBL" id="JAWQEG010001073">
    <property type="protein sequence ID" value="KAK3882637.1"/>
    <property type="molecule type" value="Genomic_DNA"/>
</dbReference>
<dbReference type="AlphaFoldDB" id="A0AAE1KXQ6"/>
<evidence type="ECO:0000313" key="2">
    <source>
        <dbReference type="EMBL" id="KAK3887948.1"/>
    </source>
</evidence>
<sequence>MTPSHLHSQQQLIRQDCHIEMHLLTFISTQWSNQASQAANCNFFFAHCRSRSRSQLPLPLPAPEDPAAIPPVGVEETGVKVVQFSGVANTSESLALLAKYCIYRVYRKVLR</sequence>
<name>A0AAE1KXQ6_PETCI</name>
<dbReference type="Proteomes" id="UP001286313">
    <property type="component" value="Unassembled WGS sequence"/>
</dbReference>
<reference evidence="2" key="1">
    <citation type="submission" date="2023-10" db="EMBL/GenBank/DDBJ databases">
        <title>Genome assemblies of two species of porcelain crab, Petrolisthes cinctipes and Petrolisthes manimaculis (Anomura: Porcellanidae).</title>
        <authorList>
            <person name="Angst P."/>
        </authorList>
    </citation>
    <scope>NUCLEOTIDE SEQUENCE</scope>
    <source>
        <strain evidence="2">PB745_01</strain>
        <tissue evidence="2">Gill</tissue>
    </source>
</reference>
<proteinExistence type="predicted"/>
<evidence type="ECO:0000313" key="3">
    <source>
        <dbReference type="Proteomes" id="UP001286313"/>
    </source>
</evidence>
<protein>
    <submittedName>
        <fullName evidence="2">Uncharacterized protein</fullName>
    </submittedName>
</protein>
<dbReference type="EMBL" id="JAWQEG010000599">
    <property type="protein sequence ID" value="KAK3887948.1"/>
    <property type="molecule type" value="Genomic_DNA"/>
</dbReference>
<comment type="caution">
    <text evidence="2">The sequence shown here is derived from an EMBL/GenBank/DDBJ whole genome shotgun (WGS) entry which is preliminary data.</text>
</comment>
<evidence type="ECO:0000313" key="1">
    <source>
        <dbReference type="EMBL" id="KAK3882637.1"/>
    </source>
</evidence>
<organism evidence="2 3">
    <name type="scientific">Petrolisthes cinctipes</name>
    <name type="common">Flat porcelain crab</name>
    <dbReference type="NCBI Taxonomy" id="88211"/>
    <lineage>
        <taxon>Eukaryota</taxon>
        <taxon>Metazoa</taxon>
        <taxon>Ecdysozoa</taxon>
        <taxon>Arthropoda</taxon>
        <taxon>Crustacea</taxon>
        <taxon>Multicrustacea</taxon>
        <taxon>Malacostraca</taxon>
        <taxon>Eumalacostraca</taxon>
        <taxon>Eucarida</taxon>
        <taxon>Decapoda</taxon>
        <taxon>Pleocyemata</taxon>
        <taxon>Anomura</taxon>
        <taxon>Galatheoidea</taxon>
        <taxon>Porcellanidae</taxon>
        <taxon>Petrolisthes</taxon>
    </lineage>
</organism>
<keyword evidence="3" id="KW-1185">Reference proteome</keyword>